<evidence type="ECO:0000256" key="1">
    <source>
        <dbReference type="ARBA" id="ARBA00000085"/>
    </source>
</evidence>
<dbReference type="PROSITE" id="PS50109">
    <property type="entry name" value="HIS_KIN"/>
    <property type="match status" value="1"/>
</dbReference>
<dbReference type="PANTHER" id="PTHR43065">
    <property type="entry name" value="SENSOR HISTIDINE KINASE"/>
    <property type="match status" value="1"/>
</dbReference>
<dbReference type="Gene3D" id="3.30.450.20">
    <property type="entry name" value="PAS domain"/>
    <property type="match status" value="1"/>
</dbReference>
<evidence type="ECO:0000313" key="10">
    <source>
        <dbReference type="EMBL" id="WDI31144.1"/>
    </source>
</evidence>
<feature type="domain" description="Histidine kinase" evidence="9">
    <location>
        <begin position="153"/>
        <end position="406"/>
    </location>
</feature>
<evidence type="ECO:0000256" key="2">
    <source>
        <dbReference type="ARBA" id="ARBA00012438"/>
    </source>
</evidence>
<comment type="catalytic activity">
    <reaction evidence="1">
        <text>ATP + protein L-histidine = ADP + protein N-phospho-L-histidine.</text>
        <dbReference type="EC" id="2.7.13.3"/>
    </reaction>
</comment>
<dbReference type="InterPro" id="IPR003661">
    <property type="entry name" value="HisK_dim/P_dom"/>
</dbReference>
<dbReference type="EMBL" id="CP118166">
    <property type="protein sequence ID" value="WDI31144.1"/>
    <property type="molecule type" value="Genomic_DNA"/>
</dbReference>
<dbReference type="InterPro" id="IPR036097">
    <property type="entry name" value="HisK_dim/P_sf"/>
</dbReference>
<accession>A0AAE9ZB17</accession>
<dbReference type="EC" id="2.7.13.3" evidence="2"/>
<gene>
    <name evidence="10" type="ORF">PUV54_14425</name>
</gene>
<evidence type="ECO:0000256" key="4">
    <source>
        <dbReference type="ARBA" id="ARBA00022679"/>
    </source>
</evidence>
<dbReference type="InterPro" id="IPR005467">
    <property type="entry name" value="His_kinase_dom"/>
</dbReference>
<evidence type="ECO:0000256" key="6">
    <source>
        <dbReference type="ARBA" id="ARBA00022777"/>
    </source>
</evidence>
<keyword evidence="7 10" id="KW-0067">ATP-binding</keyword>
<dbReference type="PRINTS" id="PR00344">
    <property type="entry name" value="BCTRLSENSOR"/>
</dbReference>
<protein>
    <recommendedName>
        <fullName evidence="2">histidine kinase</fullName>
        <ecNumber evidence="2">2.7.13.3</ecNumber>
    </recommendedName>
</protein>
<keyword evidence="11" id="KW-1185">Reference proteome</keyword>
<dbReference type="SMART" id="SM00387">
    <property type="entry name" value="HATPase_c"/>
    <property type="match status" value="1"/>
</dbReference>
<dbReference type="PANTHER" id="PTHR43065:SF46">
    <property type="entry name" value="C4-DICARBOXYLATE TRANSPORT SENSOR PROTEIN DCTB"/>
    <property type="match status" value="1"/>
</dbReference>
<dbReference type="Gene3D" id="1.10.287.130">
    <property type="match status" value="1"/>
</dbReference>
<dbReference type="GO" id="GO:0005524">
    <property type="term" value="F:ATP binding"/>
    <property type="evidence" value="ECO:0007669"/>
    <property type="project" value="UniProtKB-KW"/>
</dbReference>
<dbReference type="SUPFAM" id="SSF47384">
    <property type="entry name" value="Homodimeric domain of signal transducing histidine kinase"/>
    <property type="match status" value="1"/>
</dbReference>
<dbReference type="RefSeq" id="WP_274492966.1">
    <property type="nucleotide sequence ID" value="NZ_CP118166.1"/>
</dbReference>
<proteinExistence type="predicted"/>
<dbReference type="SUPFAM" id="SSF55785">
    <property type="entry name" value="PYP-like sensor domain (PAS domain)"/>
    <property type="match status" value="1"/>
</dbReference>
<dbReference type="InterPro" id="IPR035965">
    <property type="entry name" value="PAS-like_dom_sf"/>
</dbReference>
<dbReference type="CDD" id="cd00082">
    <property type="entry name" value="HisKA"/>
    <property type="match status" value="1"/>
</dbReference>
<dbReference type="Gene3D" id="3.30.565.10">
    <property type="entry name" value="Histidine kinase-like ATPase, C-terminal domain"/>
    <property type="match status" value="1"/>
</dbReference>
<keyword evidence="6" id="KW-0418">Kinase</keyword>
<organism evidence="10 11">
    <name type="scientific">Hyphococcus flavus</name>
    <dbReference type="NCBI Taxonomy" id="1866326"/>
    <lineage>
        <taxon>Bacteria</taxon>
        <taxon>Pseudomonadati</taxon>
        <taxon>Pseudomonadota</taxon>
        <taxon>Alphaproteobacteria</taxon>
        <taxon>Parvularculales</taxon>
        <taxon>Parvularculaceae</taxon>
        <taxon>Hyphococcus</taxon>
    </lineage>
</organism>
<keyword evidence="3" id="KW-0597">Phosphoprotein</keyword>
<keyword evidence="8" id="KW-0902">Two-component regulatory system</keyword>
<dbReference type="InterPro" id="IPR036890">
    <property type="entry name" value="HATPase_C_sf"/>
</dbReference>
<dbReference type="KEGG" id="hfl:PUV54_14425"/>
<evidence type="ECO:0000256" key="8">
    <source>
        <dbReference type="ARBA" id="ARBA00023012"/>
    </source>
</evidence>
<dbReference type="GO" id="GO:0000155">
    <property type="term" value="F:phosphorelay sensor kinase activity"/>
    <property type="evidence" value="ECO:0007669"/>
    <property type="project" value="InterPro"/>
</dbReference>
<evidence type="ECO:0000313" key="11">
    <source>
        <dbReference type="Proteomes" id="UP001214043"/>
    </source>
</evidence>
<evidence type="ECO:0000256" key="5">
    <source>
        <dbReference type="ARBA" id="ARBA00022741"/>
    </source>
</evidence>
<evidence type="ECO:0000256" key="3">
    <source>
        <dbReference type="ARBA" id="ARBA00022553"/>
    </source>
</evidence>
<evidence type="ECO:0000259" key="9">
    <source>
        <dbReference type="PROSITE" id="PS50109"/>
    </source>
</evidence>
<dbReference type="Pfam" id="PF02518">
    <property type="entry name" value="HATPase_c"/>
    <property type="match status" value="1"/>
</dbReference>
<dbReference type="InterPro" id="IPR004358">
    <property type="entry name" value="Sig_transdc_His_kin-like_C"/>
</dbReference>
<dbReference type="SUPFAM" id="SSF55874">
    <property type="entry name" value="ATPase domain of HSP90 chaperone/DNA topoisomerase II/histidine kinase"/>
    <property type="match status" value="1"/>
</dbReference>
<evidence type="ECO:0000256" key="7">
    <source>
        <dbReference type="ARBA" id="ARBA00022840"/>
    </source>
</evidence>
<dbReference type="AlphaFoldDB" id="A0AAE9ZB17"/>
<dbReference type="InterPro" id="IPR003594">
    <property type="entry name" value="HATPase_dom"/>
</dbReference>
<sequence>MTDNELIETKAALKASQSLLSGIMSASPDMIITCYENCNIHGANITAETQLHANERMLVGRSIDDFLPGLSAALKERADGPFDLENLRASRIDGFSFPVEIRGFKGPVNEDVRYVLFFHDTSRREAADAKRKKMQQQVDEARRLEAIGALSAGIAHEINTPIQFIGDNLDYLEEALALIHGSYKRYDALRVAITAGASYEEAICAVEEFNEKISLTNLVPEVISALSESREGISQVRDIVLLMKEFAHPGTDEKDEVDLNAIVKNVVAICRNRRKHIAEIELKLDADLPRVPCRKGQVQQVILNLVLNAIDAIDEAKPERRTIEIESRANESGVSVSISDTGCGVPQALVEKIFDPFFTTKPVGKGTGQGLALAKDCIVKGHGGKLSLIDKEDFATTFHIELPQTNILKSTRQEPNDDIAA</sequence>
<dbReference type="Proteomes" id="UP001214043">
    <property type="component" value="Chromosome"/>
</dbReference>
<keyword evidence="5" id="KW-0547">Nucleotide-binding</keyword>
<name>A0AAE9ZB17_9PROT</name>
<reference evidence="10" key="1">
    <citation type="submission" date="2023-02" db="EMBL/GenBank/DDBJ databases">
        <title>Genome sequence of Hyphococcus flavus.</title>
        <authorList>
            <person name="Rong J.-C."/>
            <person name="Zhao Q."/>
            <person name="Yi M."/>
            <person name="Wu J.-Y."/>
        </authorList>
    </citation>
    <scope>NUCLEOTIDE SEQUENCE</scope>
    <source>
        <strain evidence="10">MCCC 1K03223</strain>
    </source>
</reference>
<keyword evidence="4" id="KW-0808">Transferase</keyword>